<gene>
    <name evidence="1" type="ORF">JAO78_005325</name>
</gene>
<reference evidence="1 2" key="1">
    <citation type="submission" date="2021-10" db="EMBL/GenBank/DDBJ databases">
        <title>Alishewanella koreense sp. nov. isolated from seawater of southwestern coast in South Korea and the proposal for the reclassification of Rheinheimera perlucida and Rheinheimera tuosuensis as Arsukibacterium perlucida and Arsukibacterium tuosuensis.</title>
        <authorList>
            <person name="Kim K.H."/>
            <person name="Ruan W."/>
            <person name="Kim K.R."/>
            <person name="Baek J.H."/>
            <person name="Jeon C.O."/>
        </authorList>
    </citation>
    <scope>NUCLEOTIDE SEQUENCE [LARGE SCALE GENOMIC DNA]</scope>
    <source>
        <strain evidence="1 2">16-MA</strain>
    </source>
</reference>
<evidence type="ECO:0000313" key="1">
    <source>
        <dbReference type="EMBL" id="MCB5226233.1"/>
    </source>
</evidence>
<dbReference type="EMBL" id="JAEINI020000002">
    <property type="protein sequence ID" value="MCB5226233.1"/>
    <property type="molecule type" value="Genomic_DNA"/>
</dbReference>
<dbReference type="Proteomes" id="UP000633814">
    <property type="component" value="Unassembled WGS sequence"/>
</dbReference>
<protein>
    <submittedName>
        <fullName evidence="1">Uncharacterized protein</fullName>
    </submittedName>
</protein>
<evidence type="ECO:0000313" key="2">
    <source>
        <dbReference type="Proteomes" id="UP000633814"/>
    </source>
</evidence>
<name>A0ABS8C1M4_9ALTE</name>
<organism evidence="1 2">
    <name type="scientific">Alishewanella maricola</name>
    <dbReference type="NCBI Taxonomy" id="2795740"/>
    <lineage>
        <taxon>Bacteria</taxon>
        <taxon>Pseudomonadati</taxon>
        <taxon>Pseudomonadota</taxon>
        <taxon>Gammaproteobacteria</taxon>
        <taxon>Alteromonadales</taxon>
        <taxon>Alteromonadaceae</taxon>
        <taxon>Alishewanella</taxon>
    </lineage>
</organism>
<comment type="caution">
    <text evidence="1">The sequence shown here is derived from an EMBL/GenBank/DDBJ whole genome shotgun (WGS) entry which is preliminary data.</text>
</comment>
<dbReference type="RefSeq" id="WP_226750319.1">
    <property type="nucleotide sequence ID" value="NZ_JAEINI020000002.1"/>
</dbReference>
<sequence>MFAVFGKSYEKAREKALKKTSRFVGKGKNYRQLTDEEYQQALAENTEKLFQQMKPLVLSKEYSSPEICSQFIKLAEKQCYQGLAVKIKAPVQSTDKKGRLRVAAKWVNYVAGNDYTDASKNGGR</sequence>
<accession>A0ABS8C1M4</accession>
<proteinExistence type="predicted"/>
<keyword evidence="2" id="KW-1185">Reference proteome</keyword>